<feature type="compositionally biased region" description="Polar residues" evidence="1">
    <location>
        <begin position="1"/>
        <end position="10"/>
    </location>
</feature>
<name>A0A0A9GKZ2_ARUDO</name>
<evidence type="ECO:0000313" key="2">
    <source>
        <dbReference type="EMBL" id="JAE25117.1"/>
    </source>
</evidence>
<dbReference type="AlphaFoldDB" id="A0A0A9GKZ2"/>
<proteinExistence type="predicted"/>
<evidence type="ECO:0000256" key="1">
    <source>
        <dbReference type="SAM" id="MobiDB-lite"/>
    </source>
</evidence>
<reference evidence="2" key="1">
    <citation type="submission" date="2014-09" db="EMBL/GenBank/DDBJ databases">
        <authorList>
            <person name="Magalhaes I.L.F."/>
            <person name="Oliveira U."/>
            <person name="Santos F.R."/>
            <person name="Vidigal T.H.D.A."/>
            <person name="Brescovit A.D."/>
            <person name="Santos A.J."/>
        </authorList>
    </citation>
    <scope>NUCLEOTIDE SEQUENCE</scope>
    <source>
        <tissue evidence="2">Shoot tissue taken approximately 20 cm above the soil surface</tissue>
    </source>
</reference>
<dbReference type="EMBL" id="GBRH01172779">
    <property type="protein sequence ID" value="JAE25117.1"/>
    <property type="molecule type" value="Transcribed_RNA"/>
</dbReference>
<sequence length="32" mass="3561">MYTTSPNSGFDSGKDYAEPPTDPHPIKDTPFF</sequence>
<feature type="region of interest" description="Disordered" evidence="1">
    <location>
        <begin position="1"/>
        <end position="32"/>
    </location>
</feature>
<accession>A0A0A9GKZ2</accession>
<reference evidence="2" key="2">
    <citation type="journal article" date="2015" name="Data Brief">
        <title>Shoot transcriptome of the giant reed, Arundo donax.</title>
        <authorList>
            <person name="Barrero R.A."/>
            <person name="Guerrero F.D."/>
            <person name="Moolhuijzen P."/>
            <person name="Goolsby J.A."/>
            <person name="Tidwell J."/>
            <person name="Bellgard S.E."/>
            <person name="Bellgard M.I."/>
        </authorList>
    </citation>
    <scope>NUCLEOTIDE SEQUENCE</scope>
    <source>
        <tissue evidence="2">Shoot tissue taken approximately 20 cm above the soil surface</tissue>
    </source>
</reference>
<protein>
    <submittedName>
        <fullName evidence="2">Uncharacterized protein</fullName>
    </submittedName>
</protein>
<organism evidence="2">
    <name type="scientific">Arundo donax</name>
    <name type="common">Giant reed</name>
    <name type="synonym">Donax arundinaceus</name>
    <dbReference type="NCBI Taxonomy" id="35708"/>
    <lineage>
        <taxon>Eukaryota</taxon>
        <taxon>Viridiplantae</taxon>
        <taxon>Streptophyta</taxon>
        <taxon>Embryophyta</taxon>
        <taxon>Tracheophyta</taxon>
        <taxon>Spermatophyta</taxon>
        <taxon>Magnoliopsida</taxon>
        <taxon>Liliopsida</taxon>
        <taxon>Poales</taxon>
        <taxon>Poaceae</taxon>
        <taxon>PACMAD clade</taxon>
        <taxon>Arundinoideae</taxon>
        <taxon>Arundineae</taxon>
        <taxon>Arundo</taxon>
    </lineage>
</organism>